<keyword evidence="2" id="KW-1185">Reference proteome</keyword>
<comment type="caution">
    <text evidence="1">The sequence shown here is derived from an EMBL/GenBank/DDBJ whole genome shotgun (WGS) entry which is preliminary data.</text>
</comment>
<dbReference type="RefSeq" id="WP_387416116.1">
    <property type="nucleotide sequence ID" value="NZ_JBIASD010000025.1"/>
</dbReference>
<reference evidence="1 2" key="1">
    <citation type="submission" date="2024-10" db="EMBL/GenBank/DDBJ databases">
        <title>The Natural Products Discovery Center: Release of the First 8490 Sequenced Strains for Exploring Actinobacteria Biosynthetic Diversity.</title>
        <authorList>
            <person name="Kalkreuter E."/>
            <person name="Kautsar S.A."/>
            <person name="Yang D."/>
            <person name="Bader C.D."/>
            <person name="Teijaro C.N."/>
            <person name="Fluegel L."/>
            <person name="Davis C.M."/>
            <person name="Simpson J.R."/>
            <person name="Lauterbach L."/>
            <person name="Steele A.D."/>
            <person name="Gui C."/>
            <person name="Meng S."/>
            <person name="Li G."/>
            <person name="Viehrig K."/>
            <person name="Ye F."/>
            <person name="Su P."/>
            <person name="Kiefer A.F."/>
            <person name="Nichols A."/>
            <person name="Cepeda A.J."/>
            <person name="Yan W."/>
            <person name="Fan B."/>
            <person name="Jiang Y."/>
            <person name="Adhikari A."/>
            <person name="Zheng C.-J."/>
            <person name="Schuster L."/>
            <person name="Cowan T.M."/>
            <person name="Smanski M.J."/>
            <person name="Chevrette M.G."/>
            <person name="De Carvalho L.P.S."/>
            <person name="Shen B."/>
        </authorList>
    </citation>
    <scope>NUCLEOTIDE SEQUENCE [LARGE SCALE GENOMIC DNA]</scope>
    <source>
        <strain evidence="1 2">NPDC002173</strain>
    </source>
</reference>
<protein>
    <submittedName>
        <fullName evidence="1">Uncharacterized protein</fullName>
    </submittedName>
</protein>
<dbReference type="Proteomes" id="UP001602013">
    <property type="component" value="Unassembled WGS sequence"/>
</dbReference>
<organism evidence="1 2">
    <name type="scientific">Microtetraspora malaysiensis</name>
    <dbReference type="NCBI Taxonomy" id="161358"/>
    <lineage>
        <taxon>Bacteria</taxon>
        <taxon>Bacillati</taxon>
        <taxon>Actinomycetota</taxon>
        <taxon>Actinomycetes</taxon>
        <taxon>Streptosporangiales</taxon>
        <taxon>Streptosporangiaceae</taxon>
        <taxon>Microtetraspora</taxon>
    </lineage>
</organism>
<accession>A0ABW6T108</accession>
<name>A0ABW6T108_9ACTN</name>
<evidence type="ECO:0000313" key="1">
    <source>
        <dbReference type="EMBL" id="MFF3669839.1"/>
    </source>
</evidence>
<evidence type="ECO:0000313" key="2">
    <source>
        <dbReference type="Proteomes" id="UP001602013"/>
    </source>
</evidence>
<sequence>MRSLDELLAVAEGLRTDIANEAVGQAEVPERLVVVSDGTAAVLHSEGLETYESGVIAFVNDSGVPFVEQADHLIDRAAGLKPQAVLLAGSALVGRPEKGFRRILAVQMFSARPEIRTVWISEIADDGGLITSVGPWRETKAGPPIWAEKILSRAGW</sequence>
<proteinExistence type="predicted"/>
<gene>
    <name evidence="1" type="ORF">ACFYXI_30050</name>
</gene>
<dbReference type="EMBL" id="JBIASD010000025">
    <property type="protein sequence ID" value="MFF3669839.1"/>
    <property type="molecule type" value="Genomic_DNA"/>
</dbReference>